<keyword evidence="4" id="KW-1185">Reference proteome</keyword>
<dbReference type="AlphaFoldDB" id="A0A7N0TJS8"/>
<evidence type="ECO:0000313" key="4">
    <source>
        <dbReference type="Proteomes" id="UP000594263"/>
    </source>
</evidence>
<organism evidence="3 4">
    <name type="scientific">Kalanchoe fedtschenkoi</name>
    <name type="common">Lavender scallops</name>
    <name type="synonym">South American air plant</name>
    <dbReference type="NCBI Taxonomy" id="63787"/>
    <lineage>
        <taxon>Eukaryota</taxon>
        <taxon>Viridiplantae</taxon>
        <taxon>Streptophyta</taxon>
        <taxon>Embryophyta</taxon>
        <taxon>Tracheophyta</taxon>
        <taxon>Spermatophyta</taxon>
        <taxon>Magnoliopsida</taxon>
        <taxon>eudicotyledons</taxon>
        <taxon>Gunneridae</taxon>
        <taxon>Pentapetalae</taxon>
        <taxon>Saxifragales</taxon>
        <taxon>Crassulaceae</taxon>
        <taxon>Kalanchoe</taxon>
    </lineage>
</organism>
<reference evidence="3" key="1">
    <citation type="submission" date="2021-01" db="UniProtKB">
        <authorList>
            <consortium name="EnsemblPlants"/>
        </authorList>
    </citation>
    <scope>IDENTIFICATION</scope>
</reference>
<sequence length="371" mass="44070">MKRKKWSEAEERSLLSKYAALVSTGTLSALKTREKRFKPVADHVNHLHHRRDPVAFPFRWSWRDVSIKIQNMRRQYLGVKQKIRLDDHRFDWADGDNHWENFNRYKEVFGDLELQDDDTGRKPGNSSSSSEDGDCGENEGLGGLGFDVTDQDGNDDETHHELGAGSDDGQLGGPGIDFHHQIDKKLRAMSRRILELRCGSLEREDRRRERELDAQKAFLEMRQKRMRMDELREQREQEAEIREMRQEDAEMEWEQQQMRRWVRMDEEAERERRRWRMKAEEKWEEEEMEWRERMVRLQIEHQKSMMQMCSDACRNQLQVLGVVSRLLCHLFASASDGLGAPRPPHIMQNMPPRDFDYNVVKSDANSQPQFL</sequence>
<dbReference type="OMA" id="MMQMHAD"/>
<keyword evidence="1" id="KW-0175">Coiled coil</keyword>
<accession>A0A7N0TJS8</accession>
<protein>
    <submittedName>
        <fullName evidence="3">Uncharacterized protein</fullName>
    </submittedName>
</protein>
<dbReference type="PANTHER" id="PTHR37076:SF3">
    <property type="entry name" value="STRESS RESPONSE PROTEIN NST1-LIKE"/>
    <property type="match status" value="1"/>
</dbReference>
<evidence type="ECO:0000313" key="3">
    <source>
        <dbReference type="EnsemblPlants" id="Kaladp0039s0203.1.v1.1.CDS.1"/>
    </source>
</evidence>
<evidence type="ECO:0000256" key="2">
    <source>
        <dbReference type="SAM" id="MobiDB-lite"/>
    </source>
</evidence>
<dbReference type="PANTHER" id="PTHR37076">
    <property type="entry name" value="HISTONE-LYSINE N-METHYLTRANSFERASE, H3 LYSINE-79 SPECIFIC-LIKE-RELATED"/>
    <property type="match status" value="1"/>
</dbReference>
<proteinExistence type="predicted"/>
<feature type="coiled-coil region" evidence="1">
    <location>
        <begin position="214"/>
        <end position="254"/>
    </location>
</feature>
<feature type="region of interest" description="Disordered" evidence="2">
    <location>
        <begin position="114"/>
        <end position="174"/>
    </location>
</feature>
<dbReference type="Gramene" id="Kaladp0039s0203.1.v1.1">
    <property type="protein sequence ID" value="Kaladp0039s0203.1.v1.1.CDS.1"/>
    <property type="gene ID" value="Kaladp0039s0203.v1.1"/>
</dbReference>
<evidence type="ECO:0000256" key="1">
    <source>
        <dbReference type="SAM" id="Coils"/>
    </source>
</evidence>
<dbReference type="EnsemblPlants" id="Kaladp0039s0203.1.v1.1">
    <property type="protein sequence ID" value="Kaladp0039s0203.1.v1.1.CDS.1"/>
    <property type="gene ID" value="Kaladp0039s0203.v1.1"/>
</dbReference>
<name>A0A7N0TJS8_KALFE</name>
<dbReference type="Proteomes" id="UP000594263">
    <property type="component" value="Unplaced"/>
</dbReference>